<keyword evidence="1" id="KW-0732">Signal</keyword>
<evidence type="ECO:0000259" key="2">
    <source>
        <dbReference type="Pfam" id="PF13406"/>
    </source>
</evidence>
<dbReference type="InterPro" id="IPR043426">
    <property type="entry name" value="MltB-like"/>
</dbReference>
<feature type="domain" description="Transglycosylase SLT" evidence="2">
    <location>
        <begin position="63"/>
        <end position="354"/>
    </location>
</feature>
<accession>A0ABS1CC52</accession>
<evidence type="ECO:0000256" key="1">
    <source>
        <dbReference type="SAM" id="SignalP"/>
    </source>
</evidence>
<feature type="chain" id="PRO_5045835654" description="Transglycosylase SLT domain-containing protein" evidence="1">
    <location>
        <begin position="19"/>
        <end position="380"/>
    </location>
</feature>
<dbReference type="NCBIfam" id="TIGR02282">
    <property type="entry name" value="MltB"/>
    <property type="match status" value="1"/>
</dbReference>
<dbReference type="EMBL" id="NRRV01000002">
    <property type="protein sequence ID" value="MBK1629464.1"/>
    <property type="molecule type" value="Genomic_DNA"/>
</dbReference>
<dbReference type="Pfam" id="PF13406">
    <property type="entry name" value="SLT_2"/>
    <property type="match status" value="1"/>
</dbReference>
<dbReference type="CDD" id="cd13399">
    <property type="entry name" value="Slt35-like"/>
    <property type="match status" value="1"/>
</dbReference>
<dbReference type="SUPFAM" id="SSF53955">
    <property type="entry name" value="Lysozyme-like"/>
    <property type="match status" value="1"/>
</dbReference>
<dbReference type="PANTHER" id="PTHR30163">
    <property type="entry name" value="MEMBRANE-BOUND LYTIC MUREIN TRANSGLYCOSYLASE B"/>
    <property type="match status" value="1"/>
</dbReference>
<dbReference type="InterPro" id="IPR023346">
    <property type="entry name" value="Lysozyme-like_dom_sf"/>
</dbReference>
<dbReference type="PROSITE" id="PS51257">
    <property type="entry name" value="PROKAR_LIPOPROTEIN"/>
    <property type="match status" value="1"/>
</dbReference>
<evidence type="ECO:0000313" key="4">
    <source>
        <dbReference type="Proteomes" id="UP000748752"/>
    </source>
</evidence>
<keyword evidence="4" id="KW-1185">Reference proteome</keyword>
<feature type="signal peptide" evidence="1">
    <location>
        <begin position="1"/>
        <end position="18"/>
    </location>
</feature>
<dbReference type="InterPro" id="IPR011757">
    <property type="entry name" value="Lytic_transglycosylase_MltB"/>
</dbReference>
<dbReference type="PANTHER" id="PTHR30163:SF9">
    <property type="entry name" value="MEMBRANE-BOUND LYTIC MUREIN TRANSGLYCOSYLASE B"/>
    <property type="match status" value="1"/>
</dbReference>
<name>A0ABS1CC52_9GAMM</name>
<evidence type="ECO:0000313" key="3">
    <source>
        <dbReference type="EMBL" id="MBK1629464.1"/>
    </source>
</evidence>
<dbReference type="Proteomes" id="UP000748752">
    <property type="component" value="Unassembled WGS sequence"/>
</dbReference>
<gene>
    <name evidence="3" type="ORF">CKO31_01665</name>
</gene>
<dbReference type="NCBIfam" id="NF008029">
    <property type="entry name" value="PRK10760.1"/>
    <property type="match status" value="1"/>
</dbReference>
<reference evidence="3 4" key="1">
    <citation type="journal article" date="2020" name="Microorganisms">
        <title>Osmotic Adaptation and Compatible Solute Biosynthesis of Phototrophic Bacteria as Revealed from Genome Analyses.</title>
        <authorList>
            <person name="Imhoff J.F."/>
            <person name="Rahn T."/>
            <person name="Kunzel S."/>
            <person name="Keller A."/>
            <person name="Neulinger S.C."/>
        </authorList>
    </citation>
    <scope>NUCLEOTIDE SEQUENCE [LARGE SCALE GENOMIC DNA]</scope>
    <source>
        <strain evidence="3 4">DSM 6210</strain>
    </source>
</reference>
<dbReference type="Gene3D" id="1.10.530.10">
    <property type="match status" value="1"/>
</dbReference>
<protein>
    <recommendedName>
        <fullName evidence="2">Transglycosylase SLT domain-containing protein</fullName>
    </recommendedName>
</protein>
<comment type="caution">
    <text evidence="3">The sequence shown here is derived from an EMBL/GenBank/DDBJ whole genome shotgun (WGS) entry which is preliminary data.</text>
</comment>
<dbReference type="InterPro" id="IPR031304">
    <property type="entry name" value="SLT_2"/>
</dbReference>
<sequence length="380" mass="42142">MRHSPLRLTTLLLLPVLAGCGTNPSADAPTARLASAHNAAAERPVAFSSTPRLTSGPYAGRGDVERFIDRMQAKGYTRAELVGIFSRVRPDDWIIEYMNRQWRPSSGPNGAWSRYRSRHITPAMLSRGTAFWNQHAVELRRASKEYGVPPEYIVAIIGIETKWGGYMGKHRIVDALATLAFDYPRRAEYFTGELENYLVMARQEGFDPFQPVGPFAGAMGYGQFMPSSYLKYAVDFDGDGRRDLWNKEDAIGSVAHYFKQHGWRSGEPVTVPATGGAGLPQSMDVGFKSRYRVRDLARRGVRPSLSLADDAQVSLLRLDASGGYEYWIGLDNFQTITKYNKSTYYAMTVHQLAQALKARRGGSARYVAEPDGDGAPPPAS</sequence>
<organism evidence="3 4">
    <name type="scientific">Thiohalocapsa halophila</name>
    <dbReference type="NCBI Taxonomy" id="69359"/>
    <lineage>
        <taxon>Bacteria</taxon>
        <taxon>Pseudomonadati</taxon>
        <taxon>Pseudomonadota</taxon>
        <taxon>Gammaproteobacteria</taxon>
        <taxon>Chromatiales</taxon>
        <taxon>Chromatiaceae</taxon>
        <taxon>Thiohalocapsa</taxon>
    </lineage>
</organism>
<dbReference type="Gene3D" id="1.10.8.350">
    <property type="entry name" value="Bacterial muramidase"/>
    <property type="match status" value="1"/>
</dbReference>
<dbReference type="RefSeq" id="WP_200233432.1">
    <property type="nucleotide sequence ID" value="NZ_NRRV01000002.1"/>
</dbReference>
<proteinExistence type="predicted"/>